<dbReference type="PANTHER" id="PTHR11851">
    <property type="entry name" value="METALLOPROTEASE"/>
    <property type="match status" value="1"/>
</dbReference>
<dbReference type="InterPro" id="IPR007863">
    <property type="entry name" value="Peptidase_M16_C"/>
</dbReference>
<dbReference type="Proteomes" id="UP000216533">
    <property type="component" value="Unassembled WGS sequence"/>
</dbReference>
<dbReference type="GO" id="GO:0046872">
    <property type="term" value="F:metal ion binding"/>
    <property type="evidence" value="ECO:0007669"/>
    <property type="project" value="InterPro"/>
</dbReference>
<accession>A0A255E5S5</accession>
<dbReference type="AlphaFoldDB" id="A0A255E5S5"/>
<evidence type="ECO:0000259" key="2">
    <source>
        <dbReference type="Pfam" id="PF05193"/>
    </source>
</evidence>
<dbReference type="SUPFAM" id="SSF63411">
    <property type="entry name" value="LuxS/MPP-like metallohydrolase"/>
    <property type="match status" value="2"/>
</dbReference>
<dbReference type="Pfam" id="PF05193">
    <property type="entry name" value="Peptidase_M16_C"/>
    <property type="match status" value="1"/>
</dbReference>
<dbReference type="EMBL" id="NMVI01000018">
    <property type="protein sequence ID" value="OYN86640.1"/>
    <property type="molecule type" value="Genomic_DNA"/>
</dbReference>
<sequence>MNQSSRPARPSVSAATAYRFPSPDIDQTLTNGVRVLVLNVPGQYVAAASLTFDLPLSVEPREAEGVAAILVHCLDEGTEQLPGEAYAEALESHGAAFGAGVTYTSLACHLDVPVPRLGEAMDLFAQAIRTPELAERTVERHRVLRLSSIDQQLANPGYRCGIELRRRSFADDSREARMAGGEPATVANLGRDEVRDFHARWLSPQRATLVLAGDFSDIDVLAVAQAAFGDWETPQADGTELTHLAATPLPGSAVVVDRPEAVQANLRWAGHTINPQHPDWGALSVASHAMGGAFLSRLNKVLREDKGYTYGIHLGLQPLRHGGLVSLGGSFRSEVIGDALATARELLDVGPDGFSATEVSEAVTYLTGVPPLQYATAEGIAGEVLHNLSLGLAPDATSTELDQIRATTAEAASQAYADHVALSTLVLVANADQVAPQLTEHGFQVEVVSAD</sequence>
<protein>
    <recommendedName>
        <fullName evidence="5">Insulinase family protein</fullName>
    </recommendedName>
</protein>
<feature type="domain" description="Peptidase M16 N-terminal" evidence="1">
    <location>
        <begin position="35"/>
        <end position="150"/>
    </location>
</feature>
<organism evidence="3 4">
    <name type="scientific">Parenemella sanctibonifatiensis</name>
    <dbReference type="NCBI Taxonomy" id="2016505"/>
    <lineage>
        <taxon>Bacteria</taxon>
        <taxon>Bacillati</taxon>
        <taxon>Actinomycetota</taxon>
        <taxon>Actinomycetes</taxon>
        <taxon>Propionibacteriales</taxon>
        <taxon>Propionibacteriaceae</taxon>
        <taxon>Parenemella</taxon>
    </lineage>
</organism>
<dbReference type="RefSeq" id="WP_094451207.1">
    <property type="nucleotide sequence ID" value="NZ_NMVI01000018.1"/>
</dbReference>
<feature type="domain" description="Peptidase M16 C-terminal" evidence="2">
    <location>
        <begin position="189"/>
        <end position="364"/>
    </location>
</feature>
<comment type="caution">
    <text evidence="3">The sequence shown here is derived from an EMBL/GenBank/DDBJ whole genome shotgun (WGS) entry which is preliminary data.</text>
</comment>
<reference evidence="3 4" key="1">
    <citation type="submission" date="2017-07" db="EMBL/GenBank/DDBJ databases">
        <title>Draft whole genome sequences of clinical Proprionibacteriaceae strains.</title>
        <authorList>
            <person name="Bernier A.-M."/>
            <person name="Bernard K."/>
            <person name="Domingo M.-C."/>
        </authorList>
    </citation>
    <scope>NUCLEOTIDE SEQUENCE [LARGE SCALE GENOMIC DNA]</scope>
    <source>
        <strain evidence="3 4">NML 160184</strain>
    </source>
</reference>
<dbReference type="PANTHER" id="PTHR11851:SF224">
    <property type="entry name" value="PROCESSING PROTEASE"/>
    <property type="match status" value="1"/>
</dbReference>
<dbReference type="Gene3D" id="3.30.830.10">
    <property type="entry name" value="Metalloenzyme, LuxS/M16 peptidase-like"/>
    <property type="match status" value="2"/>
</dbReference>
<evidence type="ECO:0000259" key="1">
    <source>
        <dbReference type="Pfam" id="PF00675"/>
    </source>
</evidence>
<name>A0A255E5S5_9ACTN</name>
<dbReference type="InterPro" id="IPR050361">
    <property type="entry name" value="MPP/UQCRC_Complex"/>
</dbReference>
<evidence type="ECO:0000313" key="4">
    <source>
        <dbReference type="Proteomes" id="UP000216533"/>
    </source>
</evidence>
<gene>
    <name evidence="3" type="ORF">CGZ92_09970</name>
</gene>
<dbReference type="InterPro" id="IPR011249">
    <property type="entry name" value="Metalloenz_LuxS/M16"/>
</dbReference>
<evidence type="ECO:0000313" key="3">
    <source>
        <dbReference type="EMBL" id="OYN86640.1"/>
    </source>
</evidence>
<evidence type="ECO:0008006" key="5">
    <source>
        <dbReference type="Google" id="ProtNLM"/>
    </source>
</evidence>
<dbReference type="Pfam" id="PF00675">
    <property type="entry name" value="Peptidase_M16"/>
    <property type="match status" value="1"/>
</dbReference>
<proteinExistence type="predicted"/>
<dbReference type="InterPro" id="IPR011765">
    <property type="entry name" value="Pept_M16_N"/>
</dbReference>